<evidence type="ECO:0000313" key="1">
    <source>
        <dbReference type="EMBL" id="EQC27124.1"/>
    </source>
</evidence>
<proteinExistence type="predicted"/>
<keyword evidence="2" id="KW-1185">Reference proteome</keyword>
<dbReference type="OrthoDB" id="27483at2759"/>
<dbReference type="AlphaFoldDB" id="T0PNX4"/>
<sequence>MAKKRRGGKKAATKPSVGDVKLYEDTLARLQPRVLSTPFLMFDLSMHMEPLLRINADEELAWPLGTDEANHIISTFGDGFLLGLVPASRLSLEDPAWRDELEGHVRETVQGAFLSSGSFSLQLAHLAVDAAGSRESLVPASRPPGTFATLCIALPAWHEGGPPTFGDDNTPWYETPPLTQARCVVFLPNTPIVVPKVSLGQRAVLVYHLIRDGPTKLIQDTADALATLATRPSPKMHVFAKALTNASICSNNLAPLDRATLTALLTSKAYDVILVEHEEADDGAFTSGIASYVPPHGTEIDAAMDDCIESLVIQGHLFATDESPECSLVFWPKAYRVHKMSLAVLSRAILDASLGTATELYGYNSVDDLIDIVLPRFADVPTSSDVINMYTALGLRGRLRILSYFLTTLCRPTSELLVGMGPLLVRDIRVFGWPAMAPPLLTMVGRWAITSSTDAAHGYRLVASLAGVADDPVCDAVTAVGITDWIVDAWTYLADGAFVACDADDIKAAATPLIKHHLQLQAYVATSSLHGRHLYRSLPDVVVAKIALFRGPRYSLDDWLTTGAVSPIHDVAPALGVLLQQGHVDVVAPYADVIADAFDAGDHGDDSSLSVRVIACLFAITALNDRFLDVLDTIADRWRLAIAPALVAFFRKWPAQAAPWMAEEAAAYLLSFATDDRAGYVFADNKHNTALYMDEYAIEAFTNPLAIQLNQYYFTGLSAADRTGTHVRVWVALDAFSFLAAFAPTFLSTFAASWLPMQLRRPKSVRTTLYHVVLRFCDHVQGHTDVFVTLAEATLHALPSPTDEDDGAVLLDYALPALVPAKGCCDAPCASFFKFLRDPLVDEYWGELCLTAKRIMRAHPTALAILPLEHSDWQSCRLVGKIRQDGQLPLVELKERLKRRKTVDAELGRVRAVSELLARHRG</sequence>
<dbReference type="EMBL" id="JH767214">
    <property type="protein sequence ID" value="EQC27124.1"/>
    <property type="molecule type" value="Genomic_DNA"/>
</dbReference>
<dbReference type="Proteomes" id="UP000030762">
    <property type="component" value="Unassembled WGS sequence"/>
</dbReference>
<dbReference type="RefSeq" id="XP_008619410.1">
    <property type="nucleotide sequence ID" value="XM_008621188.1"/>
</dbReference>
<dbReference type="OMA" id="LPAWHEG"/>
<organism evidence="1 2">
    <name type="scientific">Saprolegnia diclina (strain VS20)</name>
    <dbReference type="NCBI Taxonomy" id="1156394"/>
    <lineage>
        <taxon>Eukaryota</taxon>
        <taxon>Sar</taxon>
        <taxon>Stramenopiles</taxon>
        <taxon>Oomycota</taxon>
        <taxon>Saprolegniomycetes</taxon>
        <taxon>Saprolegniales</taxon>
        <taxon>Saprolegniaceae</taxon>
        <taxon>Saprolegnia</taxon>
    </lineage>
</organism>
<gene>
    <name evidence="1" type="ORF">SDRG_15025</name>
</gene>
<dbReference type="InParanoid" id="T0PNX4"/>
<accession>T0PNX4</accession>
<evidence type="ECO:0000313" key="2">
    <source>
        <dbReference type="Proteomes" id="UP000030762"/>
    </source>
</evidence>
<dbReference type="VEuPathDB" id="FungiDB:SDRG_15025"/>
<name>T0PNX4_SAPDV</name>
<protein>
    <submittedName>
        <fullName evidence="1">Uncharacterized protein</fullName>
    </submittedName>
</protein>
<dbReference type="GeneID" id="19955752"/>
<reference evidence="1 2" key="1">
    <citation type="submission" date="2012-04" db="EMBL/GenBank/DDBJ databases">
        <title>The Genome Sequence of Saprolegnia declina VS20.</title>
        <authorList>
            <consortium name="The Broad Institute Genome Sequencing Platform"/>
            <person name="Russ C."/>
            <person name="Nusbaum C."/>
            <person name="Tyler B."/>
            <person name="van West P."/>
            <person name="Dieguez-Uribeondo J."/>
            <person name="de Bruijn I."/>
            <person name="Tripathy S."/>
            <person name="Jiang R."/>
            <person name="Young S.K."/>
            <person name="Zeng Q."/>
            <person name="Gargeya S."/>
            <person name="Fitzgerald M."/>
            <person name="Haas B."/>
            <person name="Abouelleil A."/>
            <person name="Alvarado L."/>
            <person name="Arachchi H.M."/>
            <person name="Berlin A."/>
            <person name="Chapman S.B."/>
            <person name="Goldberg J."/>
            <person name="Griggs A."/>
            <person name="Gujja S."/>
            <person name="Hansen M."/>
            <person name="Howarth C."/>
            <person name="Imamovic A."/>
            <person name="Larimer J."/>
            <person name="McCowen C."/>
            <person name="Montmayeur A."/>
            <person name="Murphy C."/>
            <person name="Neiman D."/>
            <person name="Pearson M."/>
            <person name="Priest M."/>
            <person name="Roberts A."/>
            <person name="Saif S."/>
            <person name="Shea T."/>
            <person name="Sisk P."/>
            <person name="Sykes S."/>
            <person name="Wortman J."/>
            <person name="Nusbaum C."/>
            <person name="Birren B."/>
        </authorList>
    </citation>
    <scope>NUCLEOTIDE SEQUENCE [LARGE SCALE GENOMIC DNA]</scope>
    <source>
        <strain evidence="1 2">VS20</strain>
    </source>
</reference>